<evidence type="ECO:0000313" key="1">
    <source>
        <dbReference type="EMBL" id="CAH0517472.1"/>
    </source>
</evidence>
<accession>A0ABN8CWG1</accession>
<comment type="caution">
    <text evidence="1">The sequence shown here is derived from an EMBL/GenBank/DDBJ whole genome shotgun (WGS) entry which is preliminary data.</text>
</comment>
<keyword evidence="2" id="KW-1185">Reference proteome</keyword>
<name>A0ABN8CWG1_9STRA</name>
<proteinExistence type="predicted"/>
<dbReference type="Proteomes" id="UP001158986">
    <property type="component" value="Unassembled WGS sequence"/>
</dbReference>
<evidence type="ECO:0000313" key="2">
    <source>
        <dbReference type="Proteomes" id="UP001158986"/>
    </source>
</evidence>
<dbReference type="EMBL" id="CAKLCB010000239">
    <property type="protein sequence ID" value="CAH0517472.1"/>
    <property type="molecule type" value="Genomic_DNA"/>
</dbReference>
<organism evidence="1 2">
    <name type="scientific">Peronospora belbahrii</name>
    <dbReference type="NCBI Taxonomy" id="622444"/>
    <lineage>
        <taxon>Eukaryota</taxon>
        <taxon>Sar</taxon>
        <taxon>Stramenopiles</taxon>
        <taxon>Oomycota</taxon>
        <taxon>Peronosporomycetes</taxon>
        <taxon>Peronosporales</taxon>
        <taxon>Peronosporaceae</taxon>
        <taxon>Peronospora</taxon>
    </lineage>
</organism>
<sequence length="88" mass="10033">MLQIEYFVFAYGGASRTQACDLSKMLTDQHEVSEVLKDLTLMLVIMTHRDFYVCLLNNAEIVVLAQRATDRAHLVDSKRDYPSLLKPA</sequence>
<protein>
    <submittedName>
        <fullName evidence="1">Uncharacterized protein</fullName>
    </submittedName>
</protein>
<gene>
    <name evidence="1" type="ORF">PBS001_LOCUS4082</name>
</gene>
<reference evidence="1 2" key="1">
    <citation type="submission" date="2021-11" db="EMBL/GenBank/DDBJ databases">
        <authorList>
            <person name="Islam A."/>
            <person name="Islam S."/>
            <person name="Flora M.S."/>
            <person name="Rahman M."/>
            <person name="Ziaur R.M."/>
            <person name="Epstein J.H."/>
            <person name="Hassan M."/>
            <person name="Klassen M."/>
            <person name="Woodard K."/>
            <person name="Webb A."/>
            <person name="Webby R.J."/>
            <person name="El Zowalaty M.E."/>
        </authorList>
    </citation>
    <scope>NUCLEOTIDE SEQUENCE [LARGE SCALE GENOMIC DNA]</scope>
    <source>
        <strain evidence="1">Pbs1</strain>
    </source>
</reference>